<dbReference type="RefSeq" id="WP_185429693.1">
    <property type="nucleotide sequence ID" value="NZ_JAARRW010000003.1"/>
</dbReference>
<evidence type="ECO:0000313" key="6">
    <source>
        <dbReference type="Proteomes" id="UP000541955"/>
    </source>
</evidence>
<dbReference type="EMBL" id="JAARZA010000002">
    <property type="protein sequence ID" value="MBC2239903.1"/>
    <property type="molecule type" value="Genomic_DNA"/>
</dbReference>
<evidence type="ECO:0000313" key="9">
    <source>
        <dbReference type="Proteomes" id="UP000553016"/>
    </source>
</evidence>
<evidence type="ECO:0000313" key="7">
    <source>
        <dbReference type="Proteomes" id="UP000547643"/>
    </source>
</evidence>
<dbReference type="EMBL" id="JAARUV010000004">
    <property type="protein sequence ID" value="MBC1779723.1"/>
    <property type="molecule type" value="Genomic_DNA"/>
</dbReference>
<dbReference type="AlphaFoldDB" id="A0A7X0XJL9"/>
<dbReference type="Proteomes" id="UP000550367">
    <property type="component" value="Unassembled WGS sequence"/>
</dbReference>
<comment type="caution">
    <text evidence="2">The sequence shown here is derived from an EMBL/GenBank/DDBJ whole genome shotgun (WGS) entry which is preliminary data.</text>
</comment>
<reference evidence="6 7" key="1">
    <citation type="submission" date="2020-03" db="EMBL/GenBank/DDBJ databases">
        <title>Soil Listeria distribution.</title>
        <authorList>
            <person name="Liao J."/>
            <person name="Wiedmann M."/>
        </authorList>
    </citation>
    <scope>NUCLEOTIDE SEQUENCE [LARGE SCALE GENOMIC DNA]</scope>
    <source>
        <strain evidence="4 9">FSL L7-0149</strain>
        <strain evidence="5 8">FSL L7-0153</strain>
        <strain evidence="3 7">FSL L7-1017</strain>
        <strain evidence="2 6">FSL L7-1387</strain>
    </source>
</reference>
<dbReference type="Proteomes" id="UP000541955">
    <property type="component" value="Unassembled WGS sequence"/>
</dbReference>
<evidence type="ECO:0000313" key="4">
    <source>
        <dbReference type="EMBL" id="MBC2239903.1"/>
    </source>
</evidence>
<evidence type="ECO:0000256" key="1">
    <source>
        <dbReference type="SAM" id="SignalP"/>
    </source>
</evidence>
<evidence type="ECO:0000313" key="8">
    <source>
        <dbReference type="Proteomes" id="UP000550367"/>
    </source>
</evidence>
<dbReference type="EMBL" id="JAARYY010000004">
    <property type="protein sequence ID" value="MBC2244047.1"/>
    <property type="molecule type" value="Genomic_DNA"/>
</dbReference>
<accession>A0A7X0XJL9</accession>
<sequence length="226" mass="23519">MINKKSTSKVVKIAFVGAIALSVVAQPLSSVAHAATFSGNNTSAKVTSAVSYKIATPVVDSVAPGSRYVTGTGLPGAVIHAKINNYYYSEFVDNNGKFSLKLPNLTAVTNVEISQTFDFKTFSLPTVVTVSPYATPSVTPPTPSENPGIAAPNVNPVSVGDKYVTGTATPGTAVMSTINGAHNTDFVGKDGKFAISIPFLYANTIIEVSQTSDFKTFSATTTVVVK</sequence>
<dbReference type="EMBL" id="JAARRW010000003">
    <property type="protein sequence ID" value="MBC1562254.1"/>
    <property type="molecule type" value="Genomic_DNA"/>
</dbReference>
<organism evidence="2 6">
    <name type="scientific">Listeria booriae</name>
    <dbReference type="NCBI Taxonomy" id="1552123"/>
    <lineage>
        <taxon>Bacteria</taxon>
        <taxon>Bacillati</taxon>
        <taxon>Bacillota</taxon>
        <taxon>Bacilli</taxon>
        <taxon>Bacillales</taxon>
        <taxon>Listeriaceae</taxon>
        <taxon>Listeria</taxon>
    </lineage>
</organism>
<dbReference type="Proteomes" id="UP000547643">
    <property type="component" value="Unassembled WGS sequence"/>
</dbReference>
<proteinExistence type="predicted"/>
<name>A0A7X0XJL9_9LIST</name>
<dbReference type="Proteomes" id="UP000553016">
    <property type="component" value="Unassembled WGS sequence"/>
</dbReference>
<keyword evidence="1" id="KW-0732">Signal</keyword>
<evidence type="ECO:0008006" key="10">
    <source>
        <dbReference type="Google" id="ProtNLM"/>
    </source>
</evidence>
<evidence type="ECO:0000313" key="3">
    <source>
        <dbReference type="EMBL" id="MBC1779723.1"/>
    </source>
</evidence>
<evidence type="ECO:0000313" key="2">
    <source>
        <dbReference type="EMBL" id="MBC1562254.1"/>
    </source>
</evidence>
<gene>
    <name evidence="2" type="ORF">HB902_09210</name>
    <name evidence="3" type="ORF">HCA46_12840</name>
    <name evidence="5" type="ORF">HCB25_08185</name>
    <name evidence="4" type="ORF">HCB35_05410</name>
</gene>
<feature type="chain" id="PRO_5041621860" description="WxL domain-containing protein" evidence="1">
    <location>
        <begin position="35"/>
        <end position="226"/>
    </location>
</feature>
<protein>
    <recommendedName>
        <fullName evidence="10">WxL domain-containing protein</fullName>
    </recommendedName>
</protein>
<evidence type="ECO:0000313" key="5">
    <source>
        <dbReference type="EMBL" id="MBC2244047.1"/>
    </source>
</evidence>
<feature type="signal peptide" evidence="1">
    <location>
        <begin position="1"/>
        <end position="34"/>
    </location>
</feature>